<dbReference type="PANTHER" id="PTHR43303">
    <property type="entry name" value="NADPH DEHYDROGENASE C23G7.10C-RELATED"/>
    <property type="match status" value="1"/>
</dbReference>
<dbReference type="SUPFAM" id="SSF51905">
    <property type="entry name" value="FAD/NAD(P)-binding domain"/>
    <property type="match status" value="1"/>
</dbReference>
<evidence type="ECO:0000259" key="2">
    <source>
        <dbReference type="Pfam" id="PF01494"/>
    </source>
</evidence>
<protein>
    <recommendedName>
        <fullName evidence="5">Bifunctional salicylyl-CoA 5-hydroxylase/oxidoreductase</fullName>
    </recommendedName>
</protein>
<reference evidence="3 4" key="1">
    <citation type="submission" date="2019-02" db="EMBL/GenBank/DDBJ databases">
        <title>Draft genome sequence of Amycolatopsis sp. 8-3EHSu isolated from roots of Suaeda maritima.</title>
        <authorList>
            <person name="Duangmal K."/>
            <person name="Chantavorakit T."/>
        </authorList>
    </citation>
    <scope>NUCLEOTIDE SEQUENCE [LARGE SCALE GENOMIC DNA]</scope>
    <source>
        <strain evidence="3 4">8-3EHSu</strain>
    </source>
</reference>
<dbReference type="GO" id="GO:0050661">
    <property type="term" value="F:NADP binding"/>
    <property type="evidence" value="ECO:0007669"/>
    <property type="project" value="InterPro"/>
</dbReference>
<dbReference type="InterPro" id="IPR044152">
    <property type="entry name" value="YqjM-like"/>
</dbReference>
<sequence length="687" mass="73955">MKVTVLGAGPAGLYLGILLKKADPAHEVTIVERNAPGATFGWGVVFSEETLGSLRDADNPTYLEITDTFARWDAVDIRFRGILQRCRGHGFSAIARRELLAVLQRRCGQLGVTLRFETEVADPAELAADCDLLVGADGVNSVLRSAAAEEFGTSVETVGCKYIWYGTDLVLDAFRFIFTGTEHGLVQVHSYPFDENTSTFIVECPEPTWRALGLDTMSDDESISFCEELFAEDLAGHRLMSNRSAWLDFPHIRNRNWHSGNRVLLGDAAHTAHFSIGSGTKLAMEDAIALAGALSRGDDLTAALVRYQAERAPVVERFQQAAADSAAYFARVRHHTHLDPSVFAVNLLTRSGRISHGNLTLRDPHFMSASDGSFSGTGHRVPPPPALVPLKLGRLTVPNRIAEYAEPGVPLWVPAKFGGGLVFTSPVAVTDRGRINPDTPMLDHPWKAEVEAAHKAGAVTGILLTHAGARGATRTPERGIDIPLPAGQSWPLVAASAVRYAPRGQVPAELDADGLAEIRTAFATAAAKAAKAGFDVLQLDCAQGRLLAGFLSPLTNRRTDRYGGSPDNRLRFPLEVLAACREAWPKDRPISVRLTVDDWAPGGMTVDDGVTIARALSFGGVSLITVTAGQTIAESRPVYRRGFLTVLSDRIRSEARVPTMVGGHLTTADDVNTVLAAGRADLCQLDP</sequence>
<evidence type="ECO:0008006" key="5">
    <source>
        <dbReference type="Google" id="ProtNLM"/>
    </source>
</evidence>
<dbReference type="PRINTS" id="PR00420">
    <property type="entry name" value="RNGMNOXGNASE"/>
</dbReference>
<evidence type="ECO:0000259" key="1">
    <source>
        <dbReference type="Pfam" id="PF00724"/>
    </source>
</evidence>
<dbReference type="InterPro" id="IPR036188">
    <property type="entry name" value="FAD/NAD-bd_sf"/>
</dbReference>
<accession>A0A4Q7IZU9</accession>
<dbReference type="AlphaFoldDB" id="A0A4Q7IZU9"/>
<dbReference type="RefSeq" id="WP_130478605.1">
    <property type="nucleotide sequence ID" value="NZ_SFCC01000016.1"/>
</dbReference>
<dbReference type="InterPro" id="IPR013785">
    <property type="entry name" value="Aldolase_TIM"/>
</dbReference>
<evidence type="ECO:0000313" key="3">
    <source>
        <dbReference type="EMBL" id="RZQ60600.1"/>
    </source>
</evidence>
<comment type="caution">
    <text evidence="3">The sequence shown here is derived from an EMBL/GenBank/DDBJ whole genome shotgun (WGS) entry which is preliminary data.</text>
</comment>
<dbReference type="InterPro" id="IPR002938">
    <property type="entry name" value="FAD-bd"/>
</dbReference>
<dbReference type="Gene3D" id="3.20.20.70">
    <property type="entry name" value="Aldolase class I"/>
    <property type="match status" value="1"/>
</dbReference>
<dbReference type="InterPro" id="IPR001155">
    <property type="entry name" value="OxRdtase_FMN_N"/>
</dbReference>
<gene>
    <name evidence="3" type="ORF">EWH70_28450</name>
</gene>
<organism evidence="3 4">
    <name type="scientific">Amycolatopsis suaedae</name>
    <dbReference type="NCBI Taxonomy" id="2510978"/>
    <lineage>
        <taxon>Bacteria</taxon>
        <taxon>Bacillati</taxon>
        <taxon>Actinomycetota</taxon>
        <taxon>Actinomycetes</taxon>
        <taxon>Pseudonocardiales</taxon>
        <taxon>Pseudonocardiaceae</taxon>
        <taxon>Amycolatopsis</taxon>
    </lineage>
</organism>
<feature type="domain" description="NADH:flavin oxidoreductase/NADH oxidase N-terminal" evidence="1">
    <location>
        <begin position="415"/>
        <end position="683"/>
    </location>
</feature>
<dbReference type="Proteomes" id="UP000292003">
    <property type="component" value="Unassembled WGS sequence"/>
</dbReference>
<dbReference type="Pfam" id="PF01494">
    <property type="entry name" value="FAD_binding_3"/>
    <property type="match status" value="1"/>
</dbReference>
<dbReference type="Pfam" id="PF00724">
    <property type="entry name" value="Oxidored_FMN"/>
    <property type="match status" value="1"/>
</dbReference>
<dbReference type="Gene3D" id="3.30.9.20">
    <property type="match status" value="1"/>
</dbReference>
<dbReference type="GO" id="GO:0003959">
    <property type="term" value="F:NADPH dehydrogenase activity"/>
    <property type="evidence" value="ECO:0007669"/>
    <property type="project" value="InterPro"/>
</dbReference>
<dbReference type="GO" id="GO:0010181">
    <property type="term" value="F:FMN binding"/>
    <property type="evidence" value="ECO:0007669"/>
    <property type="project" value="InterPro"/>
</dbReference>
<dbReference type="EMBL" id="SFCC01000016">
    <property type="protein sequence ID" value="RZQ60600.1"/>
    <property type="molecule type" value="Genomic_DNA"/>
</dbReference>
<keyword evidence="4" id="KW-1185">Reference proteome</keyword>
<dbReference type="OrthoDB" id="3169239at2"/>
<dbReference type="PANTHER" id="PTHR43303:SF3">
    <property type="entry name" value="BLR3436 PROTEIN"/>
    <property type="match status" value="1"/>
</dbReference>
<name>A0A4Q7IZU9_9PSEU</name>
<dbReference type="GO" id="GO:0071949">
    <property type="term" value="F:FAD binding"/>
    <property type="evidence" value="ECO:0007669"/>
    <property type="project" value="InterPro"/>
</dbReference>
<proteinExistence type="predicted"/>
<evidence type="ECO:0000313" key="4">
    <source>
        <dbReference type="Proteomes" id="UP000292003"/>
    </source>
</evidence>
<dbReference type="SUPFAM" id="SSF51395">
    <property type="entry name" value="FMN-linked oxidoreductases"/>
    <property type="match status" value="1"/>
</dbReference>
<dbReference type="Gene3D" id="3.50.50.60">
    <property type="entry name" value="FAD/NAD(P)-binding domain"/>
    <property type="match status" value="1"/>
</dbReference>
<feature type="domain" description="FAD-binding" evidence="2">
    <location>
        <begin position="2"/>
        <end position="320"/>
    </location>
</feature>